<proteinExistence type="predicted"/>
<keyword evidence="3" id="KW-1185">Reference proteome</keyword>
<dbReference type="EMBL" id="JOJR01000057">
    <property type="protein sequence ID" value="RCN47741.1"/>
    <property type="molecule type" value="Genomic_DNA"/>
</dbReference>
<protein>
    <recommendedName>
        <fullName evidence="1">Thiamin pyrophosphokinase thiamin-binding domain-containing protein</fullName>
    </recommendedName>
</protein>
<dbReference type="GO" id="GO:0009229">
    <property type="term" value="P:thiamine diphosphate biosynthetic process"/>
    <property type="evidence" value="ECO:0007669"/>
    <property type="project" value="InterPro"/>
</dbReference>
<dbReference type="GO" id="GO:0030975">
    <property type="term" value="F:thiamine binding"/>
    <property type="evidence" value="ECO:0007669"/>
    <property type="project" value="InterPro"/>
</dbReference>
<dbReference type="OrthoDB" id="25149at2759"/>
<dbReference type="InterPro" id="IPR007373">
    <property type="entry name" value="Thiamin_PyroPKinase_B1-bd"/>
</dbReference>
<comment type="caution">
    <text evidence="2">The sequence shown here is derived from an EMBL/GenBank/DDBJ whole genome shotgun (WGS) entry which is preliminary data.</text>
</comment>
<dbReference type="AlphaFoldDB" id="A0A368GTN6"/>
<dbReference type="Proteomes" id="UP000252519">
    <property type="component" value="Unassembled WGS sequence"/>
</dbReference>
<feature type="domain" description="Thiamin pyrophosphokinase thiamin-binding" evidence="1">
    <location>
        <begin position="2"/>
        <end position="39"/>
    </location>
</feature>
<organism evidence="2 3">
    <name type="scientific">Ancylostoma caninum</name>
    <name type="common">Dog hookworm</name>
    <dbReference type="NCBI Taxonomy" id="29170"/>
    <lineage>
        <taxon>Eukaryota</taxon>
        <taxon>Metazoa</taxon>
        <taxon>Ecdysozoa</taxon>
        <taxon>Nematoda</taxon>
        <taxon>Chromadorea</taxon>
        <taxon>Rhabditida</taxon>
        <taxon>Rhabditina</taxon>
        <taxon>Rhabditomorpha</taxon>
        <taxon>Strongyloidea</taxon>
        <taxon>Ancylostomatidae</taxon>
        <taxon>Ancylostomatinae</taxon>
        <taxon>Ancylostoma</taxon>
    </lineage>
</organism>
<gene>
    <name evidence="2" type="ORF">ANCCAN_06205</name>
</gene>
<dbReference type="SUPFAM" id="SSF63862">
    <property type="entry name" value="Thiamin pyrophosphokinase, substrate-binding domain"/>
    <property type="match status" value="1"/>
</dbReference>
<accession>A0A368GTN6</accession>
<name>A0A368GTN6_ANCCA</name>
<evidence type="ECO:0000313" key="2">
    <source>
        <dbReference type="EMBL" id="RCN47741.1"/>
    </source>
</evidence>
<reference evidence="2 3" key="1">
    <citation type="submission" date="2014-10" db="EMBL/GenBank/DDBJ databases">
        <title>Draft genome of the hookworm Ancylostoma caninum.</title>
        <authorList>
            <person name="Mitreva M."/>
        </authorList>
    </citation>
    <scope>NUCLEOTIDE SEQUENCE [LARGE SCALE GENOMIC DNA]</scope>
    <source>
        <strain evidence="2 3">Baltimore</strain>
    </source>
</reference>
<evidence type="ECO:0000313" key="3">
    <source>
        <dbReference type="Proteomes" id="UP000252519"/>
    </source>
</evidence>
<sequence>MKGFRWDLEDTKMSFGGIVSTSNFMEKDVLTVKTSAPVIFTMELVPASLL</sequence>
<dbReference type="InterPro" id="IPR036371">
    <property type="entry name" value="TPK_B1-bd_sf"/>
</dbReference>
<evidence type="ECO:0000259" key="1">
    <source>
        <dbReference type="Pfam" id="PF04265"/>
    </source>
</evidence>
<dbReference type="Gene3D" id="2.60.120.320">
    <property type="entry name" value="Thiamin pyrophosphokinase, thiamin-binding domain"/>
    <property type="match status" value="1"/>
</dbReference>
<dbReference type="Pfam" id="PF04265">
    <property type="entry name" value="TPK_B1_binding"/>
    <property type="match status" value="1"/>
</dbReference>